<dbReference type="InterPro" id="IPR044714">
    <property type="entry name" value="AtSIBP1-like"/>
</dbReference>
<sequence>MRRRSFRKVRCTSLPLRGIWIPRTPATALLYTGMELWPPQPMPPAPSPPPSTPRLGTEIVKRLTNDVVLILRSLQPSPTVEVEVMVSLPTLDLKPDRTSVMQSLATECTRLCLSHTLEEDIHADITMNAASGTLRAHKALLTASSPVLKRMLLDDDREEKSSVIVIKDVSLEACGALLNYLYGVVRQEVFLKHPVALLAAAKKHDLADLKECCEESLLEDLTSGNVLERLREAWIYQLDRLKKILRSCFTFLFDFGKIYDVGEGIYDFFRDANVVNSWSRCARRC</sequence>
<dbReference type="CDD" id="cd18186">
    <property type="entry name" value="BTB_POZ_ZBTB_KLHL-like"/>
    <property type="match status" value="1"/>
</dbReference>
<dbReference type="EMBL" id="CACRZD030000091">
    <property type="protein sequence ID" value="CAA6674262.1"/>
    <property type="molecule type" value="Genomic_DNA"/>
</dbReference>
<keyword evidence="4" id="KW-1185">Reference proteome</keyword>
<dbReference type="Proteomes" id="UP001189122">
    <property type="component" value="Unassembled WGS sequence"/>
</dbReference>
<reference evidence="4" key="1">
    <citation type="journal article" date="2020" name="Sci. Rep.">
        <title>Chromosome-scale genome assembly for the duckweed Spirodela intermedia, integrating cytogenetic maps, PacBio and Oxford Nanopore libraries.</title>
        <authorList>
            <person name="Hoang P.T.N."/>
            <person name="Fiebig A."/>
            <person name="Novak P."/>
            <person name="Macas J."/>
            <person name="Cao H.X."/>
            <person name="Stepanenko A."/>
            <person name="Chen G."/>
            <person name="Borisjuk N."/>
            <person name="Scholz U."/>
            <person name="Schubert I."/>
        </authorList>
    </citation>
    <scope>NUCLEOTIDE SEQUENCE [LARGE SCALE GENOMIC DNA]</scope>
</reference>
<dbReference type="SMART" id="SM00225">
    <property type="entry name" value="BTB"/>
    <property type="match status" value="1"/>
</dbReference>
<organism evidence="3 4">
    <name type="scientific">Spirodela intermedia</name>
    <name type="common">Intermediate duckweed</name>
    <dbReference type="NCBI Taxonomy" id="51605"/>
    <lineage>
        <taxon>Eukaryota</taxon>
        <taxon>Viridiplantae</taxon>
        <taxon>Streptophyta</taxon>
        <taxon>Embryophyta</taxon>
        <taxon>Tracheophyta</taxon>
        <taxon>Spermatophyta</taxon>
        <taxon>Magnoliopsida</taxon>
        <taxon>Liliopsida</taxon>
        <taxon>Araceae</taxon>
        <taxon>Lemnoideae</taxon>
        <taxon>Spirodela</taxon>
    </lineage>
</organism>
<name>A0ABN7EA81_SPIIN</name>
<dbReference type="InterPro" id="IPR000210">
    <property type="entry name" value="BTB/POZ_dom"/>
</dbReference>
<dbReference type="Pfam" id="PF00651">
    <property type="entry name" value="BTB"/>
    <property type="match status" value="1"/>
</dbReference>
<dbReference type="PANTHER" id="PTHR46672:SF1">
    <property type="entry name" value="OS08G0103600 PROTEIN"/>
    <property type="match status" value="1"/>
</dbReference>
<gene>
    <name evidence="3" type="ORF">SI7747_UN020620</name>
</gene>
<dbReference type="SUPFAM" id="SSF54695">
    <property type="entry name" value="POZ domain"/>
    <property type="match status" value="1"/>
</dbReference>
<proteinExistence type="predicted"/>
<protein>
    <recommendedName>
        <fullName evidence="2">BTB domain-containing protein</fullName>
    </recommendedName>
</protein>
<comment type="pathway">
    <text evidence="1">Protein modification; protein ubiquitination.</text>
</comment>
<dbReference type="PANTHER" id="PTHR46672">
    <property type="entry name" value="OS08G0495500 PROTEIN-RELATED"/>
    <property type="match status" value="1"/>
</dbReference>
<evidence type="ECO:0000256" key="1">
    <source>
        <dbReference type="ARBA" id="ARBA00004906"/>
    </source>
</evidence>
<evidence type="ECO:0000313" key="4">
    <source>
        <dbReference type="Proteomes" id="UP001189122"/>
    </source>
</evidence>
<evidence type="ECO:0000259" key="2">
    <source>
        <dbReference type="PROSITE" id="PS50097"/>
    </source>
</evidence>
<comment type="caution">
    <text evidence="3">The sequence shown here is derived from an EMBL/GenBank/DDBJ whole genome shotgun (WGS) entry which is preliminary data.</text>
</comment>
<accession>A0ABN7EA81</accession>
<dbReference type="InterPro" id="IPR011333">
    <property type="entry name" value="SKP1/BTB/POZ_sf"/>
</dbReference>
<dbReference type="Gene3D" id="3.30.710.10">
    <property type="entry name" value="Potassium Channel Kv1.1, Chain A"/>
    <property type="match status" value="1"/>
</dbReference>
<feature type="domain" description="BTB" evidence="2">
    <location>
        <begin position="123"/>
        <end position="182"/>
    </location>
</feature>
<evidence type="ECO:0000313" key="3">
    <source>
        <dbReference type="EMBL" id="CAA6674262.1"/>
    </source>
</evidence>
<dbReference type="PROSITE" id="PS50097">
    <property type="entry name" value="BTB"/>
    <property type="match status" value="1"/>
</dbReference>